<evidence type="ECO:0000313" key="5">
    <source>
        <dbReference type="EMBL" id="PZG17108.1"/>
    </source>
</evidence>
<dbReference type="InterPro" id="IPR001296">
    <property type="entry name" value="Glyco_trans_1"/>
</dbReference>
<dbReference type="PANTHER" id="PTHR45947:SF14">
    <property type="entry name" value="SLL1723 PROTEIN"/>
    <property type="match status" value="1"/>
</dbReference>
<evidence type="ECO:0000259" key="4">
    <source>
        <dbReference type="Pfam" id="PF13439"/>
    </source>
</evidence>
<feature type="non-terminal residue" evidence="5">
    <location>
        <position position="368"/>
    </location>
</feature>
<name>A0A2W2EX92_9ACTN</name>
<dbReference type="OrthoDB" id="506201at2"/>
<evidence type="ECO:0000256" key="1">
    <source>
        <dbReference type="ARBA" id="ARBA00022676"/>
    </source>
</evidence>
<dbReference type="InterPro" id="IPR028098">
    <property type="entry name" value="Glyco_trans_4-like_N"/>
</dbReference>
<dbReference type="GO" id="GO:0016757">
    <property type="term" value="F:glycosyltransferase activity"/>
    <property type="evidence" value="ECO:0007669"/>
    <property type="project" value="UniProtKB-KW"/>
</dbReference>
<comment type="caution">
    <text evidence="5">The sequence shown here is derived from an EMBL/GenBank/DDBJ whole genome shotgun (WGS) entry which is preliminary data.</text>
</comment>
<dbReference type="AlphaFoldDB" id="A0A2W2EX92"/>
<dbReference type="Gene3D" id="3.40.50.2000">
    <property type="entry name" value="Glycogen Phosphorylase B"/>
    <property type="match status" value="2"/>
</dbReference>
<dbReference type="Pfam" id="PF00534">
    <property type="entry name" value="Glycos_transf_1"/>
    <property type="match status" value="1"/>
</dbReference>
<accession>A0A2W2EX92</accession>
<dbReference type="GO" id="GO:1901137">
    <property type="term" value="P:carbohydrate derivative biosynthetic process"/>
    <property type="evidence" value="ECO:0007669"/>
    <property type="project" value="UniProtKB-ARBA"/>
</dbReference>
<keyword evidence="1" id="KW-0328">Glycosyltransferase</keyword>
<dbReference type="SUPFAM" id="SSF53756">
    <property type="entry name" value="UDP-Glycosyltransferase/glycogen phosphorylase"/>
    <property type="match status" value="1"/>
</dbReference>
<dbReference type="Pfam" id="PF13439">
    <property type="entry name" value="Glyco_transf_4"/>
    <property type="match status" value="1"/>
</dbReference>
<sequence>MSGDRVAAIWRSCLLPGSETFIRNQADALPTWRPVYLGAVRVASPLVRDTDVVVCPDTPRGRREWLRLRLTGGSPRLRRLLARLRPDVVHAHFGGDGWLVSRTATQLGIPLVITLHGLDVTQQPAAPGPRGARHRLNLRTAFDRAALILAVSGPIRDRAVELGADPAKVRVHHTGVPVPAEPAAGPKNWDVVFVGRFVEKKGVDDLVEAIGLLPDLRPRVLLIGTGPLHEQVRTRAERLGVDATFLGALPPAEVLRHVAESRILAAPSRTASDGDTEGLPTTILEAGSLGVPVVATRHSGIPEAITHETNGLLGPERDPPALAANLRRLLTDRALRDHLGHEARHRVERDFDLHQQTRRLETLYASLT</sequence>
<evidence type="ECO:0000259" key="3">
    <source>
        <dbReference type="Pfam" id="PF00534"/>
    </source>
</evidence>
<dbReference type="Proteomes" id="UP000248924">
    <property type="component" value="Unassembled WGS sequence"/>
</dbReference>
<keyword evidence="2 5" id="KW-0808">Transferase</keyword>
<dbReference type="RefSeq" id="WP_111214686.1">
    <property type="nucleotide sequence ID" value="NZ_POTY01000093.1"/>
</dbReference>
<feature type="domain" description="Glycosyltransferase subfamily 4-like N-terminal" evidence="4">
    <location>
        <begin position="17"/>
        <end position="177"/>
    </location>
</feature>
<evidence type="ECO:0000256" key="2">
    <source>
        <dbReference type="ARBA" id="ARBA00022679"/>
    </source>
</evidence>
<proteinExistence type="predicted"/>
<evidence type="ECO:0000313" key="6">
    <source>
        <dbReference type="Proteomes" id="UP000248924"/>
    </source>
</evidence>
<protein>
    <submittedName>
        <fullName evidence="5">Glycosyl transferase family 1</fullName>
    </submittedName>
</protein>
<dbReference type="InterPro" id="IPR050194">
    <property type="entry name" value="Glycosyltransferase_grp1"/>
</dbReference>
<feature type="domain" description="Glycosyl transferase family 1" evidence="3">
    <location>
        <begin position="186"/>
        <end position="345"/>
    </location>
</feature>
<organism evidence="5 6">
    <name type="scientific">Micromonospora craterilacus</name>
    <dbReference type="NCBI Taxonomy" id="1655439"/>
    <lineage>
        <taxon>Bacteria</taxon>
        <taxon>Bacillati</taxon>
        <taxon>Actinomycetota</taxon>
        <taxon>Actinomycetes</taxon>
        <taxon>Micromonosporales</taxon>
        <taxon>Micromonosporaceae</taxon>
        <taxon>Micromonospora</taxon>
    </lineage>
</organism>
<dbReference type="PANTHER" id="PTHR45947">
    <property type="entry name" value="SULFOQUINOVOSYL TRANSFERASE SQD2"/>
    <property type="match status" value="1"/>
</dbReference>
<gene>
    <name evidence="5" type="ORF">C1I95_16275</name>
</gene>
<reference evidence="5 6" key="1">
    <citation type="submission" date="2018-01" db="EMBL/GenBank/DDBJ databases">
        <title>Draft genome sequence of Jishengella sp. NA12.</title>
        <authorList>
            <person name="Sahin N."/>
            <person name="Ay H."/>
            <person name="Saygin H."/>
        </authorList>
    </citation>
    <scope>NUCLEOTIDE SEQUENCE [LARGE SCALE GENOMIC DNA]</scope>
    <source>
        <strain evidence="5 6">NA12</strain>
    </source>
</reference>
<dbReference type="EMBL" id="POTY01000093">
    <property type="protein sequence ID" value="PZG17108.1"/>
    <property type="molecule type" value="Genomic_DNA"/>
</dbReference>
<keyword evidence="6" id="KW-1185">Reference proteome</keyword>